<sequence length="116" mass="13666">MLTKTQSEYFLGARWWRDQGSNLVVVIAARAHVRRRPPRRLEDSQPVRRVMEREESPLLAAAEGWRSRRHVQRTRTHTHTHTHAAGDPRRARDETPEFRQQQQQRTGRNESTGHDA</sequence>
<feature type="compositionally biased region" description="Basic residues" evidence="1">
    <location>
        <begin position="67"/>
        <end position="82"/>
    </location>
</feature>
<proteinExistence type="predicted"/>
<dbReference type="Proteomes" id="UP000438429">
    <property type="component" value="Unassembled WGS sequence"/>
</dbReference>
<evidence type="ECO:0000256" key="1">
    <source>
        <dbReference type="SAM" id="MobiDB-lite"/>
    </source>
</evidence>
<comment type="caution">
    <text evidence="2">The sequence shown here is derived from an EMBL/GenBank/DDBJ whole genome shotgun (WGS) entry which is preliminary data.</text>
</comment>
<feature type="compositionally biased region" description="Basic and acidic residues" evidence="1">
    <location>
        <begin position="107"/>
        <end position="116"/>
    </location>
</feature>
<dbReference type="EMBL" id="VEVO01000010">
    <property type="protein sequence ID" value="KAF0035953.1"/>
    <property type="molecule type" value="Genomic_DNA"/>
</dbReference>
<organism evidence="2 3">
    <name type="scientific">Scophthalmus maximus</name>
    <name type="common">Turbot</name>
    <name type="synonym">Psetta maxima</name>
    <dbReference type="NCBI Taxonomy" id="52904"/>
    <lineage>
        <taxon>Eukaryota</taxon>
        <taxon>Metazoa</taxon>
        <taxon>Chordata</taxon>
        <taxon>Craniata</taxon>
        <taxon>Vertebrata</taxon>
        <taxon>Euteleostomi</taxon>
        <taxon>Actinopterygii</taxon>
        <taxon>Neopterygii</taxon>
        <taxon>Teleostei</taxon>
        <taxon>Neoteleostei</taxon>
        <taxon>Acanthomorphata</taxon>
        <taxon>Carangaria</taxon>
        <taxon>Pleuronectiformes</taxon>
        <taxon>Pleuronectoidei</taxon>
        <taxon>Scophthalmidae</taxon>
        <taxon>Scophthalmus</taxon>
    </lineage>
</organism>
<feature type="compositionally biased region" description="Basic and acidic residues" evidence="1">
    <location>
        <begin position="84"/>
        <end position="97"/>
    </location>
</feature>
<dbReference type="AlphaFoldDB" id="A0A6A4SPP7"/>
<evidence type="ECO:0000313" key="3">
    <source>
        <dbReference type="Proteomes" id="UP000438429"/>
    </source>
</evidence>
<accession>A0A6A4SPP7</accession>
<protein>
    <submittedName>
        <fullName evidence="2">Uncharacterized protein</fullName>
    </submittedName>
</protein>
<gene>
    <name evidence="2" type="ORF">F2P81_011265</name>
</gene>
<feature type="region of interest" description="Disordered" evidence="1">
    <location>
        <begin position="34"/>
        <end position="116"/>
    </location>
</feature>
<evidence type="ECO:0000313" key="2">
    <source>
        <dbReference type="EMBL" id="KAF0035953.1"/>
    </source>
</evidence>
<reference evidence="2 3" key="1">
    <citation type="submission" date="2019-06" db="EMBL/GenBank/DDBJ databases">
        <title>Draft genomes of female and male turbot (Scophthalmus maximus).</title>
        <authorList>
            <person name="Xu H."/>
            <person name="Xu X.-W."/>
            <person name="Shao C."/>
            <person name="Chen S."/>
        </authorList>
    </citation>
    <scope>NUCLEOTIDE SEQUENCE [LARGE SCALE GENOMIC DNA]</scope>
    <source>
        <strain evidence="2">Ysfricsl-2016a</strain>
        <tissue evidence="2">Blood</tissue>
    </source>
</reference>
<name>A0A6A4SPP7_SCOMX</name>
<feature type="compositionally biased region" description="Basic and acidic residues" evidence="1">
    <location>
        <begin position="39"/>
        <end position="56"/>
    </location>
</feature>